<accession>A0A940Y9C1</accession>
<dbReference type="Proteomes" id="UP000677413">
    <property type="component" value="Unassembled WGS sequence"/>
</dbReference>
<evidence type="ECO:0000313" key="2">
    <source>
        <dbReference type="Proteomes" id="UP000677413"/>
    </source>
</evidence>
<gene>
    <name evidence="1" type="ORF">J8N05_45650</name>
</gene>
<proteinExistence type="predicted"/>
<name>A0A940Y9C1_9ACTN</name>
<protein>
    <submittedName>
        <fullName evidence="1">Regulator</fullName>
    </submittedName>
</protein>
<dbReference type="AlphaFoldDB" id="A0A940Y9C1"/>
<reference evidence="1 2" key="1">
    <citation type="submission" date="2021-04" db="EMBL/GenBank/DDBJ databases">
        <authorList>
            <person name="Tang X."/>
            <person name="Zhou X."/>
            <person name="Chen X."/>
            <person name="Cernava T."/>
            <person name="Zhang C."/>
        </authorList>
    </citation>
    <scope>NUCLEOTIDE SEQUENCE [LARGE SCALE GENOMIC DNA]</scope>
    <source>
        <strain evidence="1 2">BH-SS-21</strain>
    </source>
</reference>
<dbReference type="RefSeq" id="WP_210893827.1">
    <property type="nucleotide sequence ID" value="NZ_JAGPYQ010000002.1"/>
</dbReference>
<keyword evidence="2" id="KW-1185">Reference proteome</keyword>
<comment type="caution">
    <text evidence="1">The sequence shown here is derived from an EMBL/GenBank/DDBJ whole genome shotgun (WGS) entry which is preliminary data.</text>
</comment>
<dbReference type="EMBL" id="JAGPYQ010000002">
    <property type="protein sequence ID" value="MBQ0855457.1"/>
    <property type="molecule type" value="Genomic_DNA"/>
</dbReference>
<evidence type="ECO:0000313" key="1">
    <source>
        <dbReference type="EMBL" id="MBQ0855457.1"/>
    </source>
</evidence>
<organism evidence="1 2">
    <name type="scientific">Streptomyces liliiviolaceus</name>
    <dbReference type="NCBI Taxonomy" id="2823109"/>
    <lineage>
        <taxon>Bacteria</taxon>
        <taxon>Bacillati</taxon>
        <taxon>Actinomycetota</taxon>
        <taxon>Actinomycetes</taxon>
        <taxon>Kitasatosporales</taxon>
        <taxon>Streptomycetaceae</taxon>
        <taxon>Streptomyces</taxon>
    </lineage>
</organism>
<sequence>MNAALSPPRVQHACQSLSSVGLIRLVSEIDDHGPIPPRALARTLTGLSRTQAKQARKQADMLVLLDGSCSGLALTEAGADLASFYDAAARWARHHDYPHHTSTFSDRIRHVLTLLSEPAETQPQLKDGEAAGLHEVGLLLREWVDTYQRQHDQSMYGAAA</sequence>